<dbReference type="PANTHER" id="PTHR30572">
    <property type="entry name" value="MEMBRANE COMPONENT OF TRANSPORTER-RELATED"/>
    <property type="match status" value="1"/>
</dbReference>
<evidence type="ECO:0000256" key="5">
    <source>
        <dbReference type="ARBA" id="ARBA00023136"/>
    </source>
</evidence>
<feature type="domain" description="MacB-like periplasmic core" evidence="10">
    <location>
        <begin position="57"/>
        <end position="277"/>
    </location>
</feature>
<dbReference type="RefSeq" id="WP_256964152.1">
    <property type="nucleotide sequence ID" value="NZ_JAGJBZ010000002.1"/>
</dbReference>
<comment type="caution">
    <text evidence="11">The sequence shown here is derived from an EMBL/GenBank/DDBJ whole genome shotgun (WGS) entry which is preliminary data.</text>
</comment>
<evidence type="ECO:0000256" key="2">
    <source>
        <dbReference type="ARBA" id="ARBA00022475"/>
    </source>
</evidence>
<protein>
    <submittedName>
        <fullName evidence="11">ABC transporter permease</fullName>
    </submittedName>
</protein>
<dbReference type="PANTHER" id="PTHR30572:SF4">
    <property type="entry name" value="ABC TRANSPORTER PERMEASE YTRF"/>
    <property type="match status" value="1"/>
</dbReference>
<dbReference type="EMBL" id="JARAVY010000004">
    <property type="protein sequence ID" value="MDX2909769.1"/>
    <property type="molecule type" value="Genomic_DNA"/>
</dbReference>
<dbReference type="InterPro" id="IPR050250">
    <property type="entry name" value="Macrolide_Exporter_MacB"/>
</dbReference>
<feature type="transmembrane region" description="Helical" evidence="8">
    <location>
        <begin position="395"/>
        <end position="418"/>
    </location>
</feature>
<dbReference type="Proteomes" id="UP001271723">
    <property type="component" value="Unassembled WGS sequence"/>
</dbReference>
<feature type="transmembrane region" description="Helical" evidence="8">
    <location>
        <begin position="58"/>
        <end position="79"/>
    </location>
</feature>
<gene>
    <name evidence="11" type="ORF">PV517_13790</name>
</gene>
<evidence type="ECO:0000256" key="1">
    <source>
        <dbReference type="ARBA" id="ARBA00004651"/>
    </source>
</evidence>
<sequence length="434" mass="45107">MTWPGVRWPGRRTRSRTPGVTDGRTGSAGSVAERSRLAPRDLLSEAVAGVLQRPGRSVLTALGTVLGVGTFVAILGLTATASSQIDSRFNSLTATEVTVEDTGGDAAVKPALSFPDDADRRIERLGGVEAGGVYWTVDAPAARRVRAAPVGEGARGDEVPVLAASSGVLRAARATVAQGRVFDAWHDRERQRVAVIGTGTAARLGITTLDTRPAVFIGEVPFTVVGIVADVERKADLLLSVVVPRTTAAELWGPPEQNRAGMLISTRVGAAVQIAEEAPLALRPDVPGHFRAVPPPDPKSLRTSVTSDLDQLFLVLAAICLVIGAVGIANTTLVAVLERTGEIGLRRSLGARGRHILGQFLAESGALGMLGGLVGTSLGVLTVLTVAVVRDWTAVIHPGTVAAAPLIGLVTGVLAGLYPAWRASRVEPAEALRR</sequence>
<accession>A0ABU4L200</accession>
<feature type="domain" description="ABC3 transporter permease C-terminal" evidence="9">
    <location>
        <begin position="315"/>
        <end position="428"/>
    </location>
</feature>
<evidence type="ECO:0000313" key="12">
    <source>
        <dbReference type="Proteomes" id="UP001271723"/>
    </source>
</evidence>
<feature type="transmembrane region" description="Helical" evidence="8">
    <location>
        <begin position="312"/>
        <end position="337"/>
    </location>
</feature>
<dbReference type="InterPro" id="IPR025857">
    <property type="entry name" value="MacB_PCD"/>
</dbReference>
<evidence type="ECO:0000256" key="8">
    <source>
        <dbReference type="SAM" id="Phobius"/>
    </source>
</evidence>
<evidence type="ECO:0000256" key="6">
    <source>
        <dbReference type="ARBA" id="ARBA00038076"/>
    </source>
</evidence>
<proteinExistence type="inferred from homology"/>
<evidence type="ECO:0000256" key="7">
    <source>
        <dbReference type="SAM" id="MobiDB-lite"/>
    </source>
</evidence>
<name>A0ABU4L200_9ACTN</name>
<dbReference type="InterPro" id="IPR003838">
    <property type="entry name" value="ABC3_permease_C"/>
</dbReference>
<keyword evidence="5 8" id="KW-0472">Membrane</keyword>
<feature type="transmembrane region" description="Helical" evidence="8">
    <location>
        <begin position="366"/>
        <end position="389"/>
    </location>
</feature>
<evidence type="ECO:0000259" key="10">
    <source>
        <dbReference type="Pfam" id="PF12704"/>
    </source>
</evidence>
<dbReference type="Pfam" id="PF12704">
    <property type="entry name" value="MacB_PCD"/>
    <property type="match status" value="1"/>
</dbReference>
<comment type="subcellular location">
    <subcellularLocation>
        <location evidence="1">Cell membrane</location>
        <topology evidence="1">Multi-pass membrane protein</topology>
    </subcellularLocation>
</comment>
<keyword evidence="4 8" id="KW-1133">Transmembrane helix</keyword>
<evidence type="ECO:0000256" key="4">
    <source>
        <dbReference type="ARBA" id="ARBA00022989"/>
    </source>
</evidence>
<keyword evidence="12" id="KW-1185">Reference proteome</keyword>
<comment type="similarity">
    <text evidence="6">Belongs to the ABC-4 integral membrane protein family.</text>
</comment>
<reference evidence="11 12" key="1">
    <citation type="journal article" date="2023" name="Microb. Genom.">
        <title>Mesoterricola silvestris gen. nov., sp. nov., Mesoterricola sediminis sp. nov., Geothrix oryzae sp. nov., Geothrix edaphica sp. nov., Geothrix rubra sp. nov., and Geothrix limicola sp. nov., six novel members of Acidobacteriota isolated from soils.</title>
        <authorList>
            <person name="Weisberg A.J."/>
            <person name="Pearce E."/>
            <person name="Kramer C.G."/>
            <person name="Chang J.H."/>
            <person name="Clarke C.R."/>
        </authorList>
    </citation>
    <scope>NUCLEOTIDE SEQUENCE [LARGE SCALE GENOMIC DNA]</scope>
    <source>
        <strain evidence="11 12">NRRL_B-2795</strain>
    </source>
</reference>
<evidence type="ECO:0000313" key="11">
    <source>
        <dbReference type="EMBL" id="MDX2909769.1"/>
    </source>
</evidence>
<feature type="region of interest" description="Disordered" evidence="7">
    <location>
        <begin position="1"/>
        <end position="35"/>
    </location>
</feature>
<evidence type="ECO:0000256" key="3">
    <source>
        <dbReference type="ARBA" id="ARBA00022692"/>
    </source>
</evidence>
<organism evidence="11 12">
    <name type="scientific">Streptomyces griseiscabiei</name>
    <dbReference type="NCBI Taxonomy" id="2993540"/>
    <lineage>
        <taxon>Bacteria</taxon>
        <taxon>Bacillati</taxon>
        <taxon>Actinomycetota</taxon>
        <taxon>Actinomycetes</taxon>
        <taxon>Kitasatosporales</taxon>
        <taxon>Streptomycetaceae</taxon>
        <taxon>Streptomyces</taxon>
    </lineage>
</organism>
<evidence type="ECO:0000259" key="9">
    <source>
        <dbReference type="Pfam" id="PF02687"/>
    </source>
</evidence>
<dbReference type="Pfam" id="PF02687">
    <property type="entry name" value="FtsX"/>
    <property type="match status" value="1"/>
</dbReference>
<keyword evidence="3 8" id="KW-0812">Transmembrane</keyword>
<keyword evidence="2" id="KW-1003">Cell membrane</keyword>